<keyword evidence="2" id="KW-1185">Reference proteome</keyword>
<evidence type="ECO:0000313" key="2">
    <source>
        <dbReference type="Proteomes" id="UP000237983"/>
    </source>
</evidence>
<proteinExistence type="predicted"/>
<gene>
    <name evidence="1" type="ORF">B0I08_10646</name>
</gene>
<organism evidence="1 2">
    <name type="scientific">Glaciihabitans tibetensis</name>
    <dbReference type="NCBI Taxonomy" id="1266600"/>
    <lineage>
        <taxon>Bacteria</taxon>
        <taxon>Bacillati</taxon>
        <taxon>Actinomycetota</taxon>
        <taxon>Actinomycetes</taxon>
        <taxon>Micrococcales</taxon>
        <taxon>Microbacteriaceae</taxon>
        <taxon>Glaciihabitans</taxon>
    </lineage>
</organism>
<accession>A0A2T0VB67</accession>
<sequence length="30" mass="3265">MNRKWSRLIVSAALIGLIVVVAIVTLTGNR</sequence>
<dbReference type="AlphaFoldDB" id="A0A2T0VB67"/>
<dbReference type="EMBL" id="PVTL01000006">
    <property type="protein sequence ID" value="PRY67440.1"/>
    <property type="molecule type" value="Genomic_DNA"/>
</dbReference>
<name>A0A2T0VB67_9MICO</name>
<reference evidence="1 2" key="1">
    <citation type="submission" date="2018-03" db="EMBL/GenBank/DDBJ databases">
        <title>Genomic Encyclopedia of Type Strains, Phase III (KMG-III): the genomes of soil and plant-associated and newly described type strains.</title>
        <authorList>
            <person name="Whitman W."/>
        </authorList>
    </citation>
    <scope>NUCLEOTIDE SEQUENCE [LARGE SCALE GENOMIC DNA]</scope>
    <source>
        <strain evidence="1 2">CGMCC 1.12484</strain>
    </source>
</reference>
<evidence type="ECO:0000313" key="1">
    <source>
        <dbReference type="EMBL" id="PRY67440.1"/>
    </source>
</evidence>
<dbReference type="Proteomes" id="UP000237983">
    <property type="component" value="Unassembled WGS sequence"/>
</dbReference>
<comment type="caution">
    <text evidence="1">The sequence shown here is derived from an EMBL/GenBank/DDBJ whole genome shotgun (WGS) entry which is preliminary data.</text>
</comment>
<protein>
    <submittedName>
        <fullName evidence="1">Uncharacterized protein</fullName>
    </submittedName>
</protein>